<dbReference type="GeneID" id="68294993"/>
<dbReference type="Proteomes" id="UP000825890">
    <property type="component" value="Unassembled WGS sequence"/>
</dbReference>
<feature type="compositionally biased region" description="Basic and acidic residues" evidence="2">
    <location>
        <begin position="218"/>
        <end position="228"/>
    </location>
</feature>
<feature type="region of interest" description="Disordered" evidence="2">
    <location>
        <begin position="218"/>
        <end position="239"/>
    </location>
</feature>
<keyword evidence="1" id="KW-0175">Coiled coil</keyword>
<organism evidence="3 4">
    <name type="scientific">Cercospora kikuchii</name>
    <dbReference type="NCBI Taxonomy" id="84275"/>
    <lineage>
        <taxon>Eukaryota</taxon>
        <taxon>Fungi</taxon>
        <taxon>Dikarya</taxon>
        <taxon>Ascomycota</taxon>
        <taxon>Pezizomycotina</taxon>
        <taxon>Dothideomycetes</taxon>
        <taxon>Dothideomycetidae</taxon>
        <taxon>Mycosphaerellales</taxon>
        <taxon>Mycosphaerellaceae</taxon>
        <taxon>Cercospora</taxon>
    </lineage>
</organism>
<feature type="region of interest" description="Disordered" evidence="2">
    <location>
        <begin position="397"/>
        <end position="420"/>
    </location>
</feature>
<feature type="coiled-coil region" evidence="1">
    <location>
        <begin position="31"/>
        <end position="117"/>
    </location>
</feature>
<proteinExistence type="predicted"/>
<keyword evidence="4" id="KW-1185">Reference proteome</keyword>
<dbReference type="RefSeq" id="XP_044660774.1">
    <property type="nucleotide sequence ID" value="XM_044804839.1"/>
</dbReference>
<gene>
    <name evidence="3" type="ORF">CKM354_000941800</name>
</gene>
<protein>
    <submittedName>
        <fullName evidence="3">Uncharacterized protein</fullName>
    </submittedName>
</protein>
<comment type="caution">
    <text evidence="3">The sequence shown here is derived from an EMBL/GenBank/DDBJ whole genome shotgun (WGS) entry which is preliminary data.</text>
</comment>
<evidence type="ECO:0000256" key="1">
    <source>
        <dbReference type="SAM" id="Coils"/>
    </source>
</evidence>
<dbReference type="EMBL" id="BOLY01000006">
    <property type="protein sequence ID" value="GIZ46287.1"/>
    <property type="molecule type" value="Genomic_DNA"/>
</dbReference>
<dbReference type="AlphaFoldDB" id="A0A9P3CN68"/>
<accession>A0A9P3CN68</accession>
<evidence type="ECO:0000256" key="2">
    <source>
        <dbReference type="SAM" id="MobiDB-lite"/>
    </source>
</evidence>
<feature type="region of interest" description="Disordered" evidence="2">
    <location>
        <begin position="264"/>
        <end position="297"/>
    </location>
</feature>
<feature type="compositionally biased region" description="Polar residues" evidence="2">
    <location>
        <begin position="320"/>
        <end position="342"/>
    </location>
</feature>
<dbReference type="OrthoDB" id="10267300at2759"/>
<name>A0A9P3CN68_9PEZI</name>
<evidence type="ECO:0000313" key="4">
    <source>
        <dbReference type="Proteomes" id="UP000825890"/>
    </source>
</evidence>
<sequence>MDFSDLGEPLLGVAQQIRDLQSQLTQSESARTTLNTTIQDLRTRLEASERAAQGKAQVEIDLFESREQCATLRTQLEAQLEIHRENNAELDESKRSNAELQTRCARTESELARMTANWTAHEAKLKASEDSSEVVETTEGKALDTQGFRRPRVELPAFKRRLDGGNADYYEIHDRKITGDGGAAMRERMQQFTPSNKRVEVLTPHEWRLTLLAEEDLESRKPMKREEPTPEIISQGTVVANTSTSPLSLSGVIDNALQRSDGHLTSSAERDLRDQQTHPPTPESAVDDKANGSKAQCLPSIGASSNLAFENRALEGKVSDSPSSIDKTNGKTDISSPATQLGQSKRRWADETSDEEFQLAIARRRSCCVNCFRYDHECDPEPQCQTCLSAGLKCVRKGNAAPPSRMRGSSYRTGPYDRPP</sequence>
<reference evidence="3 4" key="1">
    <citation type="submission" date="2021-01" db="EMBL/GenBank/DDBJ databases">
        <title>Cercospora kikuchii MAFF 305040 whole genome shotgun sequence.</title>
        <authorList>
            <person name="Kashiwa T."/>
            <person name="Suzuki T."/>
        </authorList>
    </citation>
    <scope>NUCLEOTIDE SEQUENCE [LARGE SCALE GENOMIC DNA]</scope>
    <source>
        <strain evidence="3 4">MAFF 305040</strain>
    </source>
</reference>
<feature type="region of interest" description="Disordered" evidence="2">
    <location>
        <begin position="315"/>
        <end position="342"/>
    </location>
</feature>
<evidence type="ECO:0000313" key="3">
    <source>
        <dbReference type="EMBL" id="GIZ46287.1"/>
    </source>
</evidence>